<reference evidence="8 9" key="1">
    <citation type="journal article" date="2012" name="Science">
        <title>The Paleozoic origin of enzymatic lignin decomposition reconstructed from 31 fungal genomes.</title>
        <authorList>
            <person name="Floudas D."/>
            <person name="Binder M."/>
            <person name="Riley R."/>
            <person name="Barry K."/>
            <person name="Blanchette R.A."/>
            <person name="Henrissat B."/>
            <person name="Martinez A.T."/>
            <person name="Otillar R."/>
            <person name="Spatafora J.W."/>
            <person name="Yadav J.S."/>
            <person name="Aerts A."/>
            <person name="Benoit I."/>
            <person name="Boyd A."/>
            <person name="Carlson A."/>
            <person name="Copeland A."/>
            <person name="Coutinho P.M."/>
            <person name="de Vries R.P."/>
            <person name="Ferreira P."/>
            <person name="Findley K."/>
            <person name="Foster B."/>
            <person name="Gaskell J."/>
            <person name="Glotzer D."/>
            <person name="Gorecki P."/>
            <person name="Heitman J."/>
            <person name="Hesse C."/>
            <person name="Hori C."/>
            <person name="Igarashi K."/>
            <person name="Jurgens J.A."/>
            <person name="Kallen N."/>
            <person name="Kersten P."/>
            <person name="Kohler A."/>
            <person name="Kuees U."/>
            <person name="Kumar T.K.A."/>
            <person name="Kuo A."/>
            <person name="LaButti K."/>
            <person name="Larrondo L.F."/>
            <person name="Lindquist E."/>
            <person name="Ling A."/>
            <person name="Lombard V."/>
            <person name="Lucas S."/>
            <person name="Lundell T."/>
            <person name="Martin R."/>
            <person name="McLaughlin D.J."/>
            <person name="Morgenstern I."/>
            <person name="Morin E."/>
            <person name="Murat C."/>
            <person name="Nagy L.G."/>
            <person name="Nolan M."/>
            <person name="Ohm R.A."/>
            <person name="Patyshakuliyeva A."/>
            <person name="Rokas A."/>
            <person name="Ruiz-Duenas F.J."/>
            <person name="Sabat G."/>
            <person name="Salamov A."/>
            <person name="Samejima M."/>
            <person name="Schmutz J."/>
            <person name="Slot J.C."/>
            <person name="St John F."/>
            <person name="Stenlid J."/>
            <person name="Sun H."/>
            <person name="Sun S."/>
            <person name="Syed K."/>
            <person name="Tsang A."/>
            <person name="Wiebenga A."/>
            <person name="Young D."/>
            <person name="Pisabarro A."/>
            <person name="Eastwood D.C."/>
            <person name="Martin F."/>
            <person name="Cullen D."/>
            <person name="Grigoriev I.V."/>
            <person name="Hibbett D.S."/>
        </authorList>
    </citation>
    <scope>NUCLEOTIDE SEQUENCE [LARGE SCALE GENOMIC DNA]</scope>
    <source>
        <strain evidence="8 9">DJM-731 SS1</strain>
    </source>
</reference>
<protein>
    <recommendedName>
        <fullName evidence="10">Transcription initiation factor TFIID subunit 1 histone acetyltransferase domain-containing protein</fullName>
    </recommendedName>
</protein>
<dbReference type="EMBL" id="JH795868">
    <property type="protein sequence ID" value="EJT99982.1"/>
    <property type="molecule type" value="Genomic_DNA"/>
</dbReference>
<dbReference type="AlphaFoldDB" id="M5G8A1"/>
<evidence type="ECO:0000259" key="6">
    <source>
        <dbReference type="Pfam" id="PF12157"/>
    </source>
</evidence>
<keyword evidence="9" id="KW-1185">Reference proteome</keyword>
<feature type="region of interest" description="Disordered" evidence="5">
    <location>
        <begin position="45"/>
        <end position="74"/>
    </location>
</feature>
<gene>
    <name evidence="8" type="ORF">DACRYDRAFT_117598</name>
</gene>
<dbReference type="HOGENOM" id="CLU_000572_0_0_1"/>
<evidence type="ECO:0000256" key="4">
    <source>
        <dbReference type="ARBA" id="ARBA00023242"/>
    </source>
</evidence>
<feature type="compositionally biased region" description="Basic residues" evidence="5">
    <location>
        <begin position="1088"/>
        <end position="1098"/>
    </location>
</feature>
<evidence type="ECO:0000256" key="5">
    <source>
        <dbReference type="SAM" id="MobiDB-lite"/>
    </source>
</evidence>
<dbReference type="Pfam" id="PF15288">
    <property type="entry name" value="zf-CCHC_6"/>
    <property type="match status" value="1"/>
</dbReference>
<dbReference type="GO" id="GO:0051123">
    <property type="term" value="P:RNA polymerase II preinitiation complex assembly"/>
    <property type="evidence" value="ECO:0007669"/>
    <property type="project" value="TreeGrafter"/>
</dbReference>
<accession>M5G8A1</accession>
<evidence type="ECO:0000313" key="9">
    <source>
        <dbReference type="Proteomes" id="UP000030653"/>
    </source>
</evidence>
<dbReference type="GO" id="GO:0005669">
    <property type="term" value="C:transcription factor TFIID complex"/>
    <property type="evidence" value="ECO:0007669"/>
    <property type="project" value="InterPro"/>
</dbReference>
<feature type="compositionally biased region" description="Acidic residues" evidence="5">
    <location>
        <begin position="686"/>
        <end position="699"/>
    </location>
</feature>
<dbReference type="InterPro" id="IPR041670">
    <property type="entry name" value="Znf-CCHC_6"/>
</dbReference>
<evidence type="ECO:0008006" key="10">
    <source>
        <dbReference type="Google" id="ProtNLM"/>
    </source>
</evidence>
<organism evidence="8 9">
    <name type="scientific">Dacryopinax primogenitus (strain DJM 731)</name>
    <name type="common">Brown rot fungus</name>
    <dbReference type="NCBI Taxonomy" id="1858805"/>
    <lineage>
        <taxon>Eukaryota</taxon>
        <taxon>Fungi</taxon>
        <taxon>Dikarya</taxon>
        <taxon>Basidiomycota</taxon>
        <taxon>Agaricomycotina</taxon>
        <taxon>Dacrymycetes</taxon>
        <taxon>Dacrymycetales</taxon>
        <taxon>Dacrymycetaceae</taxon>
        <taxon>Dacryopinax</taxon>
    </lineage>
</organism>
<feature type="region of interest" description="Disordered" evidence="5">
    <location>
        <begin position="680"/>
        <end position="700"/>
    </location>
</feature>
<name>M5G8A1_DACPD</name>
<dbReference type="Proteomes" id="UP000030653">
    <property type="component" value="Unassembled WGS sequence"/>
</dbReference>
<feature type="region of interest" description="Disordered" evidence="5">
    <location>
        <begin position="415"/>
        <end position="437"/>
    </location>
</feature>
<evidence type="ECO:0000256" key="3">
    <source>
        <dbReference type="ARBA" id="ARBA00023163"/>
    </source>
</evidence>
<dbReference type="OrthoDB" id="5752at2759"/>
<comment type="subcellular location">
    <subcellularLocation>
        <location evidence="1">Nucleus</location>
    </subcellularLocation>
</comment>
<dbReference type="RefSeq" id="XP_040626880.1">
    <property type="nucleotide sequence ID" value="XM_040770416.1"/>
</dbReference>
<dbReference type="GO" id="GO:0016251">
    <property type="term" value="F:RNA polymerase II general transcription initiation factor activity"/>
    <property type="evidence" value="ECO:0007669"/>
    <property type="project" value="InterPro"/>
</dbReference>
<keyword evidence="2" id="KW-0805">Transcription regulation</keyword>
<feature type="region of interest" description="Disordered" evidence="5">
    <location>
        <begin position="1062"/>
        <end position="1098"/>
    </location>
</feature>
<dbReference type="InterPro" id="IPR040240">
    <property type="entry name" value="TAF1"/>
</dbReference>
<feature type="region of interest" description="Disordered" evidence="5">
    <location>
        <begin position="808"/>
        <end position="828"/>
    </location>
</feature>
<dbReference type="STRING" id="1858805.M5G8A1"/>
<dbReference type="InterPro" id="IPR022591">
    <property type="entry name" value="TAF1_HAT_dom"/>
</dbReference>
<dbReference type="GeneID" id="63685478"/>
<dbReference type="Pfam" id="PF12157">
    <property type="entry name" value="DUF3591"/>
    <property type="match status" value="1"/>
</dbReference>
<feature type="region of interest" description="Disordered" evidence="5">
    <location>
        <begin position="152"/>
        <end position="179"/>
    </location>
</feature>
<proteinExistence type="predicted"/>
<keyword evidence="4" id="KW-0539">Nucleus</keyword>
<feature type="region of interest" description="Disordered" evidence="5">
    <location>
        <begin position="844"/>
        <end position="874"/>
    </location>
</feature>
<dbReference type="PANTHER" id="PTHR13900:SF0">
    <property type="entry name" value="TRANSCRIPTION INITIATION FACTOR TFIID SUBUNIT 1"/>
    <property type="match status" value="1"/>
</dbReference>
<dbReference type="GO" id="GO:0004402">
    <property type="term" value="F:histone acetyltransferase activity"/>
    <property type="evidence" value="ECO:0007669"/>
    <property type="project" value="InterPro"/>
</dbReference>
<dbReference type="GO" id="GO:0017025">
    <property type="term" value="F:TBP-class protein binding"/>
    <property type="evidence" value="ECO:0007669"/>
    <property type="project" value="InterPro"/>
</dbReference>
<feature type="domain" description="Zinc knuckle" evidence="7">
    <location>
        <begin position="1001"/>
        <end position="1025"/>
    </location>
</feature>
<evidence type="ECO:0000256" key="2">
    <source>
        <dbReference type="ARBA" id="ARBA00023015"/>
    </source>
</evidence>
<evidence type="ECO:0000256" key="1">
    <source>
        <dbReference type="ARBA" id="ARBA00004123"/>
    </source>
</evidence>
<dbReference type="PANTHER" id="PTHR13900">
    <property type="entry name" value="TRANSCRIPTION INITIATION FACTOR TFIID"/>
    <property type="match status" value="1"/>
</dbReference>
<feature type="domain" description="Transcription initiation factor TFIID subunit 1 histone acetyltransferase" evidence="6">
    <location>
        <begin position="342"/>
        <end position="800"/>
    </location>
</feature>
<evidence type="ECO:0000259" key="7">
    <source>
        <dbReference type="Pfam" id="PF15288"/>
    </source>
</evidence>
<evidence type="ECO:0000313" key="8">
    <source>
        <dbReference type="EMBL" id="EJT99982.1"/>
    </source>
</evidence>
<sequence length="1098" mass="123688">MAEDRDEASFFSSLAGFSLGSVLSEMEVNTSGLSNQLGLQGMGFDLGKGIADEEPTGRDTGDDWEEEVDREMREEGANGMVATPVGGPRSIDMKPLMPLEHMEVISKKQVEPERSVYDLFPSFRPDKVLPFTEIFASKPVRKRHYPTRTATIELVTGPPSPPPGPETGNASKPGPGQRNLLSEDLFDIIQPVLPRKRAEWETEGSIDDTLRRAILKRRKLGEELFDLDMVEDVFDPVMIAPWEKDIMWKPPNKAHVKHTDQDDSQPHYPEYNAWLDSDDWAKSIMWTPSTLFKPFLAPPKPVAVAEKHEQPTAPIPQPLSRKARLQQSIISNRAAQQVKDKFNLSNDHMYETLHGRGVQRGVRQTFGNLEVQHAYPAQKLQLPFFKTRLGKSEARAWHRPALLFPTDMELRFSRVRKRDKDKSKRNKGEGQEMRRTSDLTLKDGSNYLLWEFSEEFPPIMSSIGMGAILVNYYRKRTEGDDHVPKADVGVAFVLEPKDESPFLKFGSAEPGQMVPTLYNNLIRAPLFRHKPYATDFLVVRSTQNGETKYFLREIKNLFVVGQTYPVVPVPGPHSRAITTTIKKRLEGIVYRLLKKSKQERIKISRLMKYFPDQNELQMRGRLKELMEYNRRGEHQGYWRLKSKHTLLPDSEIIALVTPESVVLCEAMQVGQRHLLDAGYGQAADGAGEEAEAGEGEDGEGMGIEQQLAPWIATKNFINATQNKAMLKLHGEGDPTGRGEAFSFVRVSMKEIFIRAGEDAQEKIAEANARPKNAHRYNVQQQQQIYRSEIERIWKAQYDSLSSKIEPDLDVEEEEPMRGSRQPSVGYSAPKPITFRDERQFPTAHTAFSPPVRSPLAAGPSYVRGASEYSRGSSADLERDMEDDMLSQGGVAANQASANRVLRIRRMQPDGSWKTEIVRDENVINVYIRARRNIEEENMMPDVALPTGDATTDTRMRKRLEAEISRMKRNQERRLTRKNQSLVKSGGRPIQLDRPAKADTSRRCGNCGQIGHMKTNRKCPRYAEFNPVPTTATPIAASPPAAHAAFPSFSTPGLARQASAFGFPNVSSPLATSPPLVRDHAESPGARPPKLKITIKNKT</sequence>
<keyword evidence="3" id="KW-0804">Transcription</keyword>
<feature type="region of interest" description="Disordered" evidence="5">
    <location>
        <begin position="979"/>
        <end position="1001"/>
    </location>
</feature>